<dbReference type="KEGG" id="sacd:HS1genome_0835"/>
<reference evidence="2" key="4">
    <citation type="submission" date="2020-09" db="EMBL/GenBank/DDBJ databases">
        <authorList>
            <person name="Sun Q."/>
            <person name="Ohkuma M."/>
        </authorList>
    </citation>
    <scope>NUCLEOTIDE SEQUENCE</scope>
    <source>
        <strain evidence="2">JCM 31740</strain>
    </source>
</reference>
<dbReference type="RefSeq" id="WP_126449753.1">
    <property type="nucleotide sequence ID" value="NZ_AP018553.1"/>
</dbReference>
<dbReference type="AlphaFoldDB" id="A0A348B2P4"/>
<evidence type="ECO:0000313" key="1">
    <source>
        <dbReference type="EMBL" id="BBD72446.1"/>
    </source>
</evidence>
<proteinExistence type="predicted"/>
<dbReference type="EMBL" id="BMQS01000011">
    <property type="protein sequence ID" value="GGT97084.1"/>
    <property type="molecule type" value="Genomic_DNA"/>
</dbReference>
<dbReference type="GeneID" id="38666335"/>
<dbReference type="OrthoDB" id="36755at2157"/>
<dbReference type="Proteomes" id="UP000276741">
    <property type="component" value="Chromosome"/>
</dbReference>
<dbReference type="EMBL" id="AP018553">
    <property type="protein sequence ID" value="BBD72446.1"/>
    <property type="molecule type" value="Genomic_DNA"/>
</dbReference>
<protein>
    <submittedName>
        <fullName evidence="1">Uncharacterized protein</fullName>
    </submittedName>
</protein>
<organism evidence="1 3">
    <name type="scientific">Sulfodiicoccus acidiphilus</name>
    <dbReference type="NCBI Taxonomy" id="1670455"/>
    <lineage>
        <taxon>Archaea</taxon>
        <taxon>Thermoproteota</taxon>
        <taxon>Thermoprotei</taxon>
        <taxon>Sulfolobales</taxon>
        <taxon>Sulfolobaceae</taxon>
        <taxon>Sulfodiicoccus</taxon>
    </lineage>
</organism>
<evidence type="ECO:0000313" key="3">
    <source>
        <dbReference type="Proteomes" id="UP000276741"/>
    </source>
</evidence>
<sequence length="281" mass="31239">MDLVIGGGIAGLVVGKRTRGLVIEEQPRLGGVFAIEELMDLKVPTIAPVVWNPSCADVLQEKLRVQEVEAVWTGKGKLELDNVEWAPIPSKRFFLIQNMDMFIEGSFREVRTMRARIIRLTTSRVVLSNGASLPLDSVYNAGSRRRVGEMLGIKEELSSLAVGVTLMISEKLRTDWNVAIMRGTSFQYALRIEAPKWDLVFAYSIYEPEKIPPDLLQRVVSEAKRKSLVGTVVAVRQRVLREGVLSGSPGGQFPSNFHHCGRLGEWKNLDLCSTIESAESC</sequence>
<keyword evidence="3" id="KW-1185">Reference proteome</keyword>
<evidence type="ECO:0000313" key="2">
    <source>
        <dbReference type="EMBL" id="GGT97084.1"/>
    </source>
</evidence>
<reference evidence="3" key="2">
    <citation type="submission" date="2018-04" db="EMBL/GenBank/DDBJ databases">
        <title>Complete genome sequence of Sulfodiicoccus acidiphilus strain HS-1.</title>
        <authorList>
            <person name="Sakai H.D."/>
            <person name="Kurosawa N."/>
        </authorList>
    </citation>
    <scope>NUCLEOTIDE SEQUENCE [LARGE SCALE GENOMIC DNA]</scope>
    <source>
        <strain evidence="3">HS-1</strain>
    </source>
</reference>
<dbReference type="Proteomes" id="UP000616143">
    <property type="component" value="Unassembled WGS sequence"/>
</dbReference>
<reference evidence="2" key="1">
    <citation type="journal article" date="2014" name="Int. J. Syst. Evol. Microbiol.">
        <title>Complete genome sequence of Corynebacterium casei LMG S-19264T (=DSM 44701T), isolated from a smear-ripened cheese.</title>
        <authorList>
            <consortium name="US DOE Joint Genome Institute (JGI-PGF)"/>
            <person name="Walter F."/>
            <person name="Albersmeier A."/>
            <person name="Kalinowski J."/>
            <person name="Ruckert C."/>
        </authorList>
    </citation>
    <scope>NUCLEOTIDE SEQUENCE</scope>
    <source>
        <strain evidence="2">JCM 31740</strain>
    </source>
</reference>
<reference evidence="1" key="3">
    <citation type="journal article" date="2019" name="BMC Res. Notes">
        <title>Complete genome sequence of the Sulfodiicoccus acidiphilus strain HS-1T, the first crenarchaeon that lacks polB3, isolated from an acidic hot spring in Ohwaku-dani, Hakone, Japan.</title>
        <authorList>
            <person name="Sakai H.D."/>
            <person name="Kurosawa N."/>
        </authorList>
    </citation>
    <scope>NUCLEOTIDE SEQUENCE</scope>
    <source>
        <strain evidence="1">HS-1</strain>
    </source>
</reference>
<gene>
    <name evidence="2" type="ORF">GCM10007116_13230</name>
    <name evidence="1" type="ORF">HS1genome_0835</name>
</gene>
<name>A0A348B2P4_9CREN</name>
<accession>A0A348B2P4</accession>